<dbReference type="PIRSF" id="PIRSF006276">
    <property type="entry name" value="UspA"/>
    <property type="match status" value="1"/>
</dbReference>
<comment type="similarity">
    <text evidence="1 2">Belongs to the universal stress protein A family.</text>
</comment>
<dbReference type="Proteomes" id="UP000287605">
    <property type="component" value="Unassembled WGS sequence"/>
</dbReference>
<dbReference type="CDD" id="cd00293">
    <property type="entry name" value="USP-like"/>
    <property type="match status" value="1"/>
</dbReference>
<reference evidence="4 5" key="1">
    <citation type="submission" date="2017-05" db="EMBL/GenBank/DDBJ databases">
        <title>Vagococcus spp. assemblies.</title>
        <authorList>
            <person name="Gulvik C.A."/>
        </authorList>
    </citation>
    <scope>NUCLEOTIDE SEQUENCE [LARGE SCALE GENOMIC DNA]</scope>
    <source>
        <strain evidence="4 5">CCUG 51432</strain>
    </source>
</reference>
<dbReference type="InterPro" id="IPR014729">
    <property type="entry name" value="Rossmann-like_a/b/a_fold"/>
</dbReference>
<evidence type="ECO:0000256" key="2">
    <source>
        <dbReference type="PIRNR" id="PIRNR006276"/>
    </source>
</evidence>
<proteinExistence type="inferred from homology"/>
<gene>
    <name evidence="4" type="ORF">CBF29_03360</name>
</gene>
<dbReference type="EMBL" id="NGKA01000003">
    <property type="protein sequence ID" value="RSU14352.1"/>
    <property type="molecule type" value="Genomic_DNA"/>
</dbReference>
<evidence type="ECO:0000256" key="1">
    <source>
        <dbReference type="ARBA" id="ARBA00008791"/>
    </source>
</evidence>
<keyword evidence="5" id="KW-1185">Reference proteome</keyword>
<comment type="subcellular location">
    <subcellularLocation>
        <location evidence="2">Cytoplasm</location>
    </subcellularLocation>
</comment>
<dbReference type="SUPFAM" id="SSF52402">
    <property type="entry name" value="Adenine nucleotide alpha hydrolases-like"/>
    <property type="match status" value="1"/>
</dbReference>
<name>A0A430B298_9ENTE</name>
<dbReference type="RefSeq" id="WP_126807323.1">
    <property type="nucleotide sequence ID" value="NZ_NGKA01000003.1"/>
</dbReference>
<dbReference type="PANTHER" id="PTHR46268:SF6">
    <property type="entry name" value="UNIVERSAL STRESS PROTEIN UP12"/>
    <property type="match status" value="1"/>
</dbReference>
<dbReference type="OrthoDB" id="9777884at2"/>
<dbReference type="AlphaFoldDB" id="A0A430B298"/>
<evidence type="ECO:0000313" key="5">
    <source>
        <dbReference type="Proteomes" id="UP000287605"/>
    </source>
</evidence>
<evidence type="ECO:0000313" key="4">
    <source>
        <dbReference type="EMBL" id="RSU14352.1"/>
    </source>
</evidence>
<dbReference type="PRINTS" id="PR01438">
    <property type="entry name" value="UNVRSLSTRESS"/>
</dbReference>
<dbReference type="PANTHER" id="PTHR46268">
    <property type="entry name" value="STRESS RESPONSE PROTEIN NHAX"/>
    <property type="match status" value="1"/>
</dbReference>
<evidence type="ECO:0000259" key="3">
    <source>
        <dbReference type="Pfam" id="PF00582"/>
    </source>
</evidence>
<accession>A0A430B298</accession>
<sequence>MSVKENYENIIVGVDGSEASEIAFAQAVATAKQNNAKLYVAQVINNVANYLPSSALEELKNECEDRYSTLEEQADNMDFTNLASIIKEGSPKKLLAVTLPESVDADLIVLGATGRHFISESLLGSIAHYATTHAKCNVLIVR</sequence>
<dbReference type="InterPro" id="IPR006015">
    <property type="entry name" value="Universal_stress_UspA"/>
</dbReference>
<comment type="caution">
    <text evidence="4">The sequence shown here is derived from an EMBL/GenBank/DDBJ whole genome shotgun (WGS) entry which is preliminary data.</text>
</comment>
<protein>
    <recommendedName>
        <fullName evidence="2">Universal stress protein</fullName>
    </recommendedName>
</protein>
<organism evidence="4 5">
    <name type="scientific">Vagococcus elongatus</name>
    <dbReference type="NCBI Taxonomy" id="180344"/>
    <lineage>
        <taxon>Bacteria</taxon>
        <taxon>Bacillati</taxon>
        <taxon>Bacillota</taxon>
        <taxon>Bacilli</taxon>
        <taxon>Lactobacillales</taxon>
        <taxon>Enterococcaceae</taxon>
        <taxon>Vagococcus</taxon>
    </lineage>
</organism>
<dbReference type="InterPro" id="IPR006016">
    <property type="entry name" value="UspA"/>
</dbReference>
<feature type="domain" description="UspA" evidence="3">
    <location>
        <begin position="7"/>
        <end position="142"/>
    </location>
</feature>
<dbReference type="Pfam" id="PF00582">
    <property type="entry name" value="Usp"/>
    <property type="match status" value="1"/>
</dbReference>
<keyword evidence="2" id="KW-0963">Cytoplasm</keyword>
<dbReference type="GO" id="GO:0005737">
    <property type="term" value="C:cytoplasm"/>
    <property type="evidence" value="ECO:0007669"/>
    <property type="project" value="UniProtKB-SubCell"/>
</dbReference>
<dbReference type="Gene3D" id="3.40.50.620">
    <property type="entry name" value="HUPs"/>
    <property type="match status" value="1"/>
</dbReference>